<dbReference type="InterPro" id="IPR000276">
    <property type="entry name" value="GPCR_Rhodpsn"/>
</dbReference>
<evidence type="ECO:0000259" key="12">
    <source>
        <dbReference type="PROSITE" id="PS50262"/>
    </source>
</evidence>
<evidence type="ECO:0000313" key="14">
    <source>
        <dbReference type="Proteomes" id="UP001208570"/>
    </source>
</evidence>
<evidence type="ECO:0000256" key="9">
    <source>
        <dbReference type="ARBA" id="ARBA00023224"/>
    </source>
</evidence>
<dbReference type="GO" id="GO:0004930">
    <property type="term" value="F:G protein-coupled receptor activity"/>
    <property type="evidence" value="ECO:0007669"/>
    <property type="project" value="UniProtKB-KW"/>
</dbReference>
<evidence type="ECO:0000256" key="10">
    <source>
        <dbReference type="RuleBase" id="RU000688"/>
    </source>
</evidence>
<dbReference type="PANTHER" id="PTHR24246:SF27">
    <property type="entry name" value="ADENOSINE RECEPTOR, ISOFORM A"/>
    <property type="match status" value="1"/>
</dbReference>
<gene>
    <name evidence="13" type="ORF">LSH36_281g01030</name>
</gene>
<evidence type="ECO:0000256" key="8">
    <source>
        <dbReference type="ARBA" id="ARBA00023180"/>
    </source>
</evidence>
<name>A0AAD9N242_9ANNE</name>
<reference evidence="13" key="1">
    <citation type="journal article" date="2023" name="Mol. Biol. Evol.">
        <title>Third-Generation Sequencing Reveals the Adaptive Role of the Epigenome in Three Deep-Sea Polychaetes.</title>
        <authorList>
            <person name="Perez M."/>
            <person name="Aroh O."/>
            <person name="Sun Y."/>
            <person name="Lan Y."/>
            <person name="Juniper S.K."/>
            <person name="Young C.R."/>
            <person name="Angers B."/>
            <person name="Qian P.Y."/>
        </authorList>
    </citation>
    <scope>NUCLEOTIDE SEQUENCE</scope>
    <source>
        <strain evidence="13">P08H-3</strain>
    </source>
</reference>
<organism evidence="13 14">
    <name type="scientific">Paralvinella palmiformis</name>
    <dbReference type="NCBI Taxonomy" id="53620"/>
    <lineage>
        <taxon>Eukaryota</taxon>
        <taxon>Metazoa</taxon>
        <taxon>Spiralia</taxon>
        <taxon>Lophotrochozoa</taxon>
        <taxon>Annelida</taxon>
        <taxon>Polychaeta</taxon>
        <taxon>Sedentaria</taxon>
        <taxon>Canalipalpata</taxon>
        <taxon>Terebellida</taxon>
        <taxon>Terebelliformia</taxon>
        <taxon>Alvinellidae</taxon>
        <taxon>Paralvinella</taxon>
    </lineage>
</organism>
<keyword evidence="8" id="KW-0325">Glycoprotein</keyword>
<dbReference type="PANTHER" id="PTHR24246">
    <property type="entry name" value="OLFACTORY RECEPTOR AND ADENOSINE RECEPTOR"/>
    <property type="match status" value="1"/>
</dbReference>
<dbReference type="AlphaFoldDB" id="A0AAD9N242"/>
<evidence type="ECO:0000256" key="6">
    <source>
        <dbReference type="ARBA" id="ARBA00023136"/>
    </source>
</evidence>
<keyword evidence="4 11" id="KW-1133">Transmembrane helix</keyword>
<evidence type="ECO:0000256" key="4">
    <source>
        <dbReference type="ARBA" id="ARBA00022989"/>
    </source>
</evidence>
<feature type="transmembrane region" description="Helical" evidence="11">
    <location>
        <begin position="58"/>
        <end position="79"/>
    </location>
</feature>
<dbReference type="EMBL" id="JAODUP010000281">
    <property type="protein sequence ID" value="KAK2153910.1"/>
    <property type="molecule type" value="Genomic_DNA"/>
</dbReference>
<dbReference type="Gene3D" id="1.20.1070.10">
    <property type="entry name" value="Rhodopsin 7-helix transmembrane proteins"/>
    <property type="match status" value="1"/>
</dbReference>
<sequence>MERNASIESALNRMRSNSVYFYGRYVVYFSESIFIVLANLLTLIAVKRTMKLRKVPANTFILSLACADAMIGILSPATLMTAITYDKHVWISSVCLFRGPYYAMFSTSLVTLLAIAIDRYMAVVHPLTYRMRMTVNIARNICICIWLVQLTLWETLTCYYGSQVSVGNGRPGAAYDIFPGKTFAFLTQIEIIIPILGNVILYIVIYMKLRKRAVFPVSNINNVETLNVNQASAKTKVFTKMMALVVGYLILAWSPYYIITPLYKMNDPGTPTWYVYMFDFVSILFYTNSFMNPIIYSWQNRDFKEAYVKILKRKRVVISIVARTSSGCA</sequence>
<keyword evidence="9 10" id="KW-0807">Transducer</keyword>
<evidence type="ECO:0000256" key="11">
    <source>
        <dbReference type="SAM" id="Phobius"/>
    </source>
</evidence>
<evidence type="ECO:0000256" key="7">
    <source>
        <dbReference type="ARBA" id="ARBA00023170"/>
    </source>
</evidence>
<feature type="transmembrane region" description="Helical" evidence="11">
    <location>
        <begin position="137"/>
        <end position="162"/>
    </location>
</feature>
<feature type="transmembrane region" description="Helical" evidence="11">
    <location>
        <begin position="99"/>
        <end position="117"/>
    </location>
</feature>
<protein>
    <recommendedName>
        <fullName evidence="12">G-protein coupled receptors family 1 profile domain-containing protein</fullName>
    </recommendedName>
</protein>
<dbReference type="Proteomes" id="UP001208570">
    <property type="component" value="Unassembled WGS sequence"/>
</dbReference>
<dbReference type="GO" id="GO:0005886">
    <property type="term" value="C:plasma membrane"/>
    <property type="evidence" value="ECO:0007669"/>
    <property type="project" value="UniProtKB-SubCell"/>
</dbReference>
<comment type="similarity">
    <text evidence="10">Belongs to the G-protein coupled receptor 1 family.</text>
</comment>
<accession>A0AAD9N242</accession>
<dbReference type="SUPFAM" id="SSF81321">
    <property type="entry name" value="Family A G protein-coupled receptor-like"/>
    <property type="match status" value="1"/>
</dbReference>
<comment type="subcellular location">
    <subcellularLocation>
        <location evidence="1">Cell membrane</location>
        <topology evidence="1">Multi-pass membrane protein</topology>
    </subcellularLocation>
</comment>
<keyword evidence="6 11" id="KW-0472">Membrane</keyword>
<dbReference type="PROSITE" id="PS00237">
    <property type="entry name" value="G_PROTEIN_RECEP_F1_1"/>
    <property type="match status" value="1"/>
</dbReference>
<evidence type="ECO:0000256" key="1">
    <source>
        <dbReference type="ARBA" id="ARBA00004651"/>
    </source>
</evidence>
<dbReference type="PROSITE" id="PS50262">
    <property type="entry name" value="G_PROTEIN_RECEP_F1_2"/>
    <property type="match status" value="1"/>
</dbReference>
<evidence type="ECO:0000256" key="3">
    <source>
        <dbReference type="ARBA" id="ARBA00022692"/>
    </source>
</evidence>
<evidence type="ECO:0000256" key="5">
    <source>
        <dbReference type="ARBA" id="ARBA00023040"/>
    </source>
</evidence>
<dbReference type="CDD" id="cd00637">
    <property type="entry name" value="7tm_classA_rhodopsin-like"/>
    <property type="match status" value="1"/>
</dbReference>
<dbReference type="PRINTS" id="PR00237">
    <property type="entry name" value="GPCRRHODOPSN"/>
</dbReference>
<feature type="transmembrane region" description="Helical" evidence="11">
    <location>
        <begin position="271"/>
        <end position="291"/>
    </location>
</feature>
<dbReference type="Pfam" id="PF00001">
    <property type="entry name" value="7tm_1"/>
    <property type="match status" value="1"/>
</dbReference>
<comment type="caution">
    <text evidence="13">The sequence shown here is derived from an EMBL/GenBank/DDBJ whole genome shotgun (WGS) entry which is preliminary data.</text>
</comment>
<feature type="transmembrane region" description="Helical" evidence="11">
    <location>
        <begin position="25"/>
        <end position="46"/>
    </location>
</feature>
<proteinExistence type="inferred from homology"/>
<evidence type="ECO:0000313" key="13">
    <source>
        <dbReference type="EMBL" id="KAK2153910.1"/>
    </source>
</evidence>
<feature type="domain" description="G-protein coupled receptors family 1 profile" evidence="12">
    <location>
        <begin position="38"/>
        <end position="296"/>
    </location>
</feature>
<keyword evidence="3 10" id="KW-0812">Transmembrane</keyword>
<dbReference type="InterPro" id="IPR017452">
    <property type="entry name" value="GPCR_Rhodpsn_7TM"/>
</dbReference>
<keyword evidence="7 10" id="KW-0675">Receptor</keyword>
<keyword evidence="14" id="KW-1185">Reference proteome</keyword>
<feature type="transmembrane region" description="Helical" evidence="11">
    <location>
        <begin position="182"/>
        <end position="205"/>
    </location>
</feature>
<feature type="transmembrane region" description="Helical" evidence="11">
    <location>
        <begin position="241"/>
        <end position="259"/>
    </location>
</feature>
<evidence type="ECO:0000256" key="2">
    <source>
        <dbReference type="ARBA" id="ARBA00022475"/>
    </source>
</evidence>
<keyword evidence="5 10" id="KW-0297">G-protein coupled receptor</keyword>
<keyword evidence="2" id="KW-1003">Cell membrane</keyword>